<keyword evidence="3" id="KW-1185">Reference proteome</keyword>
<sequence>MSTEASYNSEVTSTLHETFGNYISRLGAPNQCSCSNGLNVFLGLLLFNVMMYLSYIIGKKEIFQKLKYHGYY</sequence>
<dbReference type="OrthoDB" id="385403at2759"/>
<accession>A0A1D3TFQ9</accession>
<name>A0A1D3TFQ9_PLAMA</name>
<evidence type="ECO:0000256" key="1">
    <source>
        <dbReference type="SAM" id="Phobius"/>
    </source>
</evidence>
<dbReference type="EMBL" id="LT594635">
    <property type="protein sequence ID" value="SCP03792.1"/>
    <property type="molecule type" value="Genomic_DNA"/>
</dbReference>
<keyword evidence="1" id="KW-1133">Transmembrane helix</keyword>
<feature type="transmembrane region" description="Helical" evidence="1">
    <location>
        <begin position="38"/>
        <end position="57"/>
    </location>
</feature>
<keyword evidence="1" id="KW-0472">Membrane</keyword>
<gene>
    <name evidence="2" type="primary">PmUG01_14085500</name>
    <name evidence="2" type="ORF">PMUG01_14085500</name>
</gene>
<evidence type="ECO:0000313" key="2">
    <source>
        <dbReference type="EMBL" id="SCP03792.1"/>
    </source>
</evidence>
<protein>
    <submittedName>
        <fullName evidence="2">Uncharacterized protein</fullName>
    </submittedName>
</protein>
<dbReference type="AlphaFoldDB" id="A0A1D3TFQ9"/>
<dbReference type="GeneID" id="39872166"/>
<dbReference type="RefSeq" id="XP_028864743.1">
    <property type="nucleotide sequence ID" value="XM_029008455.1"/>
</dbReference>
<dbReference type="VEuPathDB" id="PlasmoDB:PmUG01_14085500"/>
<dbReference type="Proteomes" id="UP000219813">
    <property type="component" value="Chromosome 14"/>
</dbReference>
<proteinExistence type="predicted"/>
<dbReference type="OMA" id="LFNVMLY"/>
<evidence type="ECO:0000313" key="3">
    <source>
        <dbReference type="Proteomes" id="UP000219813"/>
    </source>
</evidence>
<reference evidence="2 3" key="1">
    <citation type="submission" date="2016-06" db="EMBL/GenBank/DDBJ databases">
        <authorList>
            <consortium name="Pathogen Informatics"/>
        </authorList>
    </citation>
    <scope>NUCLEOTIDE SEQUENCE [LARGE SCALE GENOMIC DNA]</scope>
</reference>
<dbReference type="KEGG" id="pmal:PMUG01_14085500"/>
<keyword evidence="1" id="KW-0812">Transmembrane</keyword>
<organism evidence="2 3">
    <name type="scientific">Plasmodium malariae</name>
    <dbReference type="NCBI Taxonomy" id="5858"/>
    <lineage>
        <taxon>Eukaryota</taxon>
        <taxon>Sar</taxon>
        <taxon>Alveolata</taxon>
        <taxon>Apicomplexa</taxon>
        <taxon>Aconoidasida</taxon>
        <taxon>Haemosporida</taxon>
        <taxon>Plasmodiidae</taxon>
        <taxon>Plasmodium</taxon>
        <taxon>Plasmodium (Plasmodium)</taxon>
    </lineage>
</organism>